<reference evidence="1" key="1">
    <citation type="journal article" date="2015" name="Nature">
        <title>Complex archaea that bridge the gap between prokaryotes and eukaryotes.</title>
        <authorList>
            <person name="Spang A."/>
            <person name="Saw J.H."/>
            <person name="Jorgensen S.L."/>
            <person name="Zaremba-Niedzwiedzka K."/>
            <person name="Martijn J."/>
            <person name="Lind A.E."/>
            <person name="van Eijk R."/>
            <person name="Schleper C."/>
            <person name="Guy L."/>
            <person name="Ettema T.J."/>
        </authorList>
    </citation>
    <scope>NUCLEOTIDE SEQUENCE</scope>
</reference>
<name>A0A0F9HJ20_9ZZZZ</name>
<gene>
    <name evidence="1" type="ORF">LCGC14_1777150</name>
</gene>
<dbReference type="AlphaFoldDB" id="A0A0F9HJ20"/>
<evidence type="ECO:0000313" key="1">
    <source>
        <dbReference type="EMBL" id="KKM03167.1"/>
    </source>
</evidence>
<protein>
    <submittedName>
        <fullName evidence="1">Uncharacterized protein</fullName>
    </submittedName>
</protein>
<dbReference type="EMBL" id="LAZR01016747">
    <property type="protein sequence ID" value="KKM03167.1"/>
    <property type="molecule type" value="Genomic_DNA"/>
</dbReference>
<accession>A0A0F9HJ20</accession>
<comment type="caution">
    <text evidence="1">The sequence shown here is derived from an EMBL/GenBank/DDBJ whole genome shotgun (WGS) entry which is preliminary data.</text>
</comment>
<organism evidence="1">
    <name type="scientific">marine sediment metagenome</name>
    <dbReference type="NCBI Taxonomy" id="412755"/>
    <lineage>
        <taxon>unclassified sequences</taxon>
        <taxon>metagenomes</taxon>
        <taxon>ecological metagenomes</taxon>
    </lineage>
</organism>
<sequence length="92" mass="10441">MKQIKIPIHAIHWIDAASAREPSPTNATLSPAIDIGYIIERHKDRIILIRQIFDYGDSRHAMTIPNKGIVKIIKVGMLTMPKGFKTPRKINE</sequence>
<proteinExistence type="predicted"/>